<sequence length="164" mass="18081">MRVFILHQWGRLLALTSGCFVVWAGLWGLFYRKFFWDMLGGTVGPAGLVPPPSAKFFIMTIVDAPIFQIINIANGLLTLALEWPLPFIVGTALHRSLLTRAVFYFGSAFIAMFPYQTIDAGVFYLITSIVFARAAQIGESVESKEALAAAIFGPVFAEPTTRSR</sequence>
<evidence type="ECO:0000313" key="3">
    <source>
        <dbReference type="EMBL" id="ORY73854.1"/>
    </source>
</evidence>
<dbReference type="PANTHER" id="PTHR40629">
    <property type="entry name" value="PRO41 PROTEIN"/>
    <property type="match status" value="1"/>
</dbReference>
<keyword evidence="1" id="KW-0812">Transmembrane</keyword>
<reference evidence="3 4" key="1">
    <citation type="submission" date="2016-07" db="EMBL/GenBank/DDBJ databases">
        <title>Pervasive Adenine N6-methylation of Active Genes in Fungi.</title>
        <authorList>
            <consortium name="DOE Joint Genome Institute"/>
            <person name="Mondo S.J."/>
            <person name="Dannebaum R.O."/>
            <person name="Kuo R.C."/>
            <person name="Labutti K."/>
            <person name="Haridas S."/>
            <person name="Kuo A."/>
            <person name="Salamov A."/>
            <person name="Ahrendt S.R."/>
            <person name="Lipzen A."/>
            <person name="Sullivan W."/>
            <person name="Andreopoulos W.B."/>
            <person name="Clum A."/>
            <person name="Lindquist E."/>
            <person name="Daum C."/>
            <person name="Ramamoorthy G.K."/>
            <person name="Gryganskyi A."/>
            <person name="Culley D."/>
            <person name="Magnuson J.K."/>
            <person name="James T.Y."/>
            <person name="O'Malley M.A."/>
            <person name="Stajich J.E."/>
            <person name="Spatafora J.W."/>
            <person name="Visel A."/>
            <person name="Grigoriev I.V."/>
        </authorList>
    </citation>
    <scope>NUCLEOTIDE SEQUENCE [LARGE SCALE GENOMIC DNA]</scope>
    <source>
        <strain evidence="3 4">62-1032</strain>
    </source>
</reference>
<dbReference type="EMBL" id="MCGR01000044">
    <property type="protein sequence ID" value="ORY73854.1"/>
    <property type="molecule type" value="Genomic_DNA"/>
</dbReference>
<name>A0A1Y2ERE4_9BASI</name>
<evidence type="ECO:0000259" key="2">
    <source>
        <dbReference type="Pfam" id="PF24853"/>
    </source>
</evidence>
<dbReference type="AlphaFoldDB" id="A0A1Y2ERE4"/>
<feature type="domain" description="DUF7727" evidence="2">
    <location>
        <begin position="1"/>
        <end position="139"/>
    </location>
</feature>
<dbReference type="OrthoDB" id="2110422at2759"/>
<dbReference type="InterPro" id="IPR056144">
    <property type="entry name" value="DUF7727"/>
</dbReference>
<dbReference type="Proteomes" id="UP000193467">
    <property type="component" value="Unassembled WGS sequence"/>
</dbReference>
<feature type="transmembrane region" description="Helical" evidence="1">
    <location>
        <begin position="97"/>
        <end position="115"/>
    </location>
</feature>
<keyword evidence="1" id="KW-1133">Transmembrane helix</keyword>
<protein>
    <recommendedName>
        <fullName evidence="2">DUF7727 domain-containing protein</fullName>
    </recommendedName>
</protein>
<evidence type="ECO:0000313" key="4">
    <source>
        <dbReference type="Proteomes" id="UP000193467"/>
    </source>
</evidence>
<dbReference type="InParanoid" id="A0A1Y2ERE4"/>
<dbReference type="PANTHER" id="PTHR40629:SF1">
    <property type="entry name" value="PRO41 PROTEIN"/>
    <property type="match status" value="1"/>
</dbReference>
<organism evidence="3 4">
    <name type="scientific">Leucosporidium creatinivorum</name>
    <dbReference type="NCBI Taxonomy" id="106004"/>
    <lineage>
        <taxon>Eukaryota</taxon>
        <taxon>Fungi</taxon>
        <taxon>Dikarya</taxon>
        <taxon>Basidiomycota</taxon>
        <taxon>Pucciniomycotina</taxon>
        <taxon>Microbotryomycetes</taxon>
        <taxon>Leucosporidiales</taxon>
        <taxon>Leucosporidium</taxon>
    </lineage>
</organism>
<gene>
    <name evidence="3" type="ORF">BCR35DRAFT_333566</name>
</gene>
<evidence type="ECO:0000256" key="1">
    <source>
        <dbReference type="SAM" id="Phobius"/>
    </source>
</evidence>
<feature type="transmembrane region" description="Helical" evidence="1">
    <location>
        <begin position="12"/>
        <end position="30"/>
    </location>
</feature>
<comment type="caution">
    <text evidence="3">The sequence shown here is derived from an EMBL/GenBank/DDBJ whole genome shotgun (WGS) entry which is preliminary data.</text>
</comment>
<proteinExistence type="predicted"/>
<keyword evidence="1" id="KW-0472">Membrane</keyword>
<keyword evidence="4" id="KW-1185">Reference proteome</keyword>
<accession>A0A1Y2ERE4</accession>
<feature type="transmembrane region" description="Helical" evidence="1">
    <location>
        <begin position="66"/>
        <end position="85"/>
    </location>
</feature>
<dbReference type="Pfam" id="PF24853">
    <property type="entry name" value="DUF7727"/>
    <property type="match status" value="1"/>
</dbReference>